<organism evidence="8 9">
    <name type="scientific">Quillaja saponaria</name>
    <name type="common">Soap bark tree</name>
    <dbReference type="NCBI Taxonomy" id="32244"/>
    <lineage>
        <taxon>Eukaryota</taxon>
        <taxon>Viridiplantae</taxon>
        <taxon>Streptophyta</taxon>
        <taxon>Embryophyta</taxon>
        <taxon>Tracheophyta</taxon>
        <taxon>Spermatophyta</taxon>
        <taxon>Magnoliopsida</taxon>
        <taxon>eudicotyledons</taxon>
        <taxon>Gunneridae</taxon>
        <taxon>Pentapetalae</taxon>
        <taxon>rosids</taxon>
        <taxon>fabids</taxon>
        <taxon>Fabales</taxon>
        <taxon>Quillajaceae</taxon>
        <taxon>Quillaja</taxon>
    </lineage>
</organism>
<dbReference type="EMBL" id="JARAOO010000001">
    <property type="protein sequence ID" value="KAJ7981304.1"/>
    <property type="molecule type" value="Genomic_DNA"/>
</dbReference>
<dbReference type="Proteomes" id="UP001163823">
    <property type="component" value="Chromosome 1"/>
</dbReference>
<reference evidence="8 9" key="1">
    <citation type="journal article" date="2023" name="Science">
        <title>Elucidation of the pathway for biosynthesis of saponin adjuvants from the soapbark tree.</title>
        <authorList>
            <person name="Reed J."/>
            <person name="Orme A."/>
            <person name="El-Demerdash A."/>
            <person name="Owen C."/>
            <person name="Martin L.B.B."/>
            <person name="Misra R.C."/>
            <person name="Kikuchi S."/>
            <person name="Rejzek M."/>
            <person name="Martin A.C."/>
            <person name="Harkess A."/>
            <person name="Leebens-Mack J."/>
            <person name="Louveau T."/>
            <person name="Stephenson M.J."/>
            <person name="Osbourn A."/>
        </authorList>
    </citation>
    <scope>NUCLEOTIDE SEQUENCE [LARGE SCALE GENOMIC DNA]</scope>
    <source>
        <strain evidence="8">S10</strain>
    </source>
</reference>
<dbReference type="InterPro" id="IPR051987">
    <property type="entry name" value="Sigma-2_receptor-like"/>
</dbReference>
<evidence type="ECO:0000256" key="3">
    <source>
        <dbReference type="ARBA" id="ARBA00022989"/>
    </source>
</evidence>
<name>A0AAD7QH04_QUISA</name>
<evidence type="ECO:0000256" key="6">
    <source>
        <dbReference type="SAM" id="Phobius"/>
    </source>
</evidence>
<accession>A0AAD7QH04</accession>
<evidence type="ECO:0000313" key="9">
    <source>
        <dbReference type="Proteomes" id="UP001163823"/>
    </source>
</evidence>
<evidence type="ECO:0000256" key="5">
    <source>
        <dbReference type="PROSITE-ProRule" id="PRU01087"/>
    </source>
</evidence>
<keyword evidence="2 5" id="KW-0812">Transmembrane</keyword>
<dbReference type="GO" id="GO:0005783">
    <property type="term" value="C:endoplasmic reticulum"/>
    <property type="evidence" value="ECO:0007669"/>
    <property type="project" value="TreeGrafter"/>
</dbReference>
<gene>
    <name evidence="8" type="ORF">O6P43_000584</name>
</gene>
<proteinExistence type="predicted"/>
<dbReference type="GO" id="GO:0016020">
    <property type="term" value="C:membrane"/>
    <property type="evidence" value="ECO:0007669"/>
    <property type="project" value="UniProtKB-SubCell"/>
</dbReference>
<comment type="subcellular location">
    <subcellularLocation>
        <location evidence="1">Membrane</location>
        <topology evidence="1">Multi-pass membrane protein</topology>
    </subcellularLocation>
</comment>
<dbReference type="PANTHER" id="PTHR31204">
    <property type="entry name" value="SIGMA INTRACELLULAR RECEPTOR 2"/>
    <property type="match status" value="1"/>
</dbReference>
<evidence type="ECO:0000313" key="8">
    <source>
        <dbReference type="EMBL" id="KAJ7981304.1"/>
    </source>
</evidence>
<dbReference type="Pfam" id="PF05241">
    <property type="entry name" value="EBP"/>
    <property type="match status" value="1"/>
</dbReference>
<feature type="transmembrane region" description="Helical" evidence="6">
    <location>
        <begin position="125"/>
        <end position="145"/>
    </location>
</feature>
<dbReference type="InterPro" id="IPR033118">
    <property type="entry name" value="EXPERA"/>
</dbReference>
<evidence type="ECO:0000256" key="1">
    <source>
        <dbReference type="ARBA" id="ARBA00004141"/>
    </source>
</evidence>
<dbReference type="AlphaFoldDB" id="A0AAD7QH04"/>
<keyword evidence="4 5" id="KW-0472">Membrane</keyword>
<dbReference type="PROSITE" id="PS51751">
    <property type="entry name" value="EXPERA"/>
    <property type="match status" value="1"/>
</dbReference>
<dbReference type="PANTHER" id="PTHR31204:SF1">
    <property type="entry name" value="SIGMA INTRACELLULAR RECEPTOR 2"/>
    <property type="match status" value="1"/>
</dbReference>
<dbReference type="KEGG" id="qsa:O6P43_000584"/>
<evidence type="ECO:0000256" key="2">
    <source>
        <dbReference type="ARBA" id="ARBA00022692"/>
    </source>
</evidence>
<evidence type="ECO:0000256" key="4">
    <source>
        <dbReference type="ARBA" id="ARBA00023136"/>
    </source>
</evidence>
<keyword evidence="3 5" id="KW-1133">Transmembrane helix</keyword>
<keyword evidence="9" id="KW-1185">Reference proteome</keyword>
<sequence>MGALVKLIDGILFLFFLITAVATLTMDAQICLPLNLFPDSLIEAKSTYIREYSDYLMDKPPHFYIGLIWLQLLLVTPLCLANLYGIVARKGWFNTTSLICGVSFFTIKVCLVSELVGSGKASEKLVWRFITFTGLGALAILRGLLPVSGTVSKEAALSRKKRA</sequence>
<feature type="transmembrane region" description="Helical" evidence="6">
    <location>
        <begin position="98"/>
        <end position="119"/>
    </location>
</feature>
<feature type="transmembrane region" description="Helical" evidence="6">
    <location>
        <begin position="63"/>
        <end position="86"/>
    </location>
</feature>
<comment type="caution">
    <text evidence="8">The sequence shown here is derived from an EMBL/GenBank/DDBJ whole genome shotgun (WGS) entry which is preliminary data.</text>
</comment>
<protein>
    <submittedName>
        <fullName evidence="8">Transmembrane protein 97-like</fullName>
    </submittedName>
</protein>
<evidence type="ECO:0000259" key="7">
    <source>
        <dbReference type="PROSITE" id="PS51751"/>
    </source>
</evidence>
<feature type="domain" description="EXPERA" evidence="7">
    <location>
        <begin position="8"/>
        <end position="140"/>
    </location>
</feature>